<reference evidence="2" key="1">
    <citation type="submission" date="2020-02" db="EMBL/GenBank/DDBJ databases">
        <authorList>
            <person name="Meier V. D."/>
        </authorList>
    </citation>
    <scope>NUCLEOTIDE SEQUENCE</scope>
    <source>
        <strain evidence="2">AVDCRST_MAG12</strain>
    </source>
</reference>
<sequence>MAAIVGQNEQPGHWNHYVSVESADEATAEARRLGATVLEEPFDVMDVGRMAVFSDPDGAVFRAWEAREHAGAGRVNDVGCMAWNELQSGRPDGAAAFYAGLFGWETEPITEDGRTVYLTIENSAGRMNGGVMPTTETPADAPSFWLIYFTVPSCDAAVARTEELGGSVLVGPMQPGFGRISVLSDPQGAPFAVFEGETDE</sequence>
<accession>A0A6J4R8A1</accession>
<dbReference type="CDD" id="cd07247">
    <property type="entry name" value="SgaA_N_like"/>
    <property type="match status" value="1"/>
</dbReference>
<protein>
    <recommendedName>
        <fullName evidence="1">VOC domain-containing protein</fullName>
    </recommendedName>
</protein>
<feature type="domain" description="VOC" evidence="1">
    <location>
        <begin position="1"/>
        <end position="66"/>
    </location>
</feature>
<dbReference type="InterPro" id="IPR037523">
    <property type="entry name" value="VOC_core"/>
</dbReference>
<dbReference type="AlphaFoldDB" id="A0A6J4R8A1"/>
<dbReference type="InterPro" id="IPR029068">
    <property type="entry name" value="Glyas_Bleomycin-R_OHBP_Dase"/>
</dbReference>
<dbReference type="InterPro" id="IPR041581">
    <property type="entry name" value="Glyoxalase_6"/>
</dbReference>
<evidence type="ECO:0000259" key="1">
    <source>
        <dbReference type="PROSITE" id="PS51819"/>
    </source>
</evidence>
<dbReference type="PANTHER" id="PTHR33993">
    <property type="entry name" value="GLYOXALASE-RELATED"/>
    <property type="match status" value="1"/>
</dbReference>
<feature type="domain" description="VOC" evidence="1">
    <location>
        <begin position="80"/>
        <end position="196"/>
    </location>
</feature>
<dbReference type="PROSITE" id="PS51819">
    <property type="entry name" value="VOC"/>
    <property type="match status" value="2"/>
</dbReference>
<gene>
    <name evidence="2" type="ORF">AVDCRST_MAG12-401</name>
</gene>
<dbReference type="SUPFAM" id="SSF54593">
    <property type="entry name" value="Glyoxalase/Bleomycin resistance protein/Dihydroxybiphenyl dioxygenase"/>
    <property type="match status" value="2"/>
</dbReference>
<organism evidence="2">
    <name type="scientific">uncultured Rubrobacteraceae bacterium</name>
    <dbReference type="NCBI Taxonomy" id="349277"/>
    <lineage>
        <taxon>Bacteria</taxon>
        <taxon>Bacillati</taxon>
        <taxon>Actinomycetota</taxon>
        <taxon>Rubrobacteria</taxon>
        <taxon>Rubrobacterales</taxon>
        <taxon>Rubrobacteraceae</taxon>
        <taxon>environmental samples</taxon>
    </lineage>
</organism>
<proteinExistence type="predicted"/>
<dbReference type="Pfam" id="PF00903">
    <property type="entry name" value="Glyoxalase"/>
    <property type="match status" value="1"/>
</dbReference>
<dbReference type="PANTHER" id="PTHR33993:SF14">
    <property type="entry name" value="GB|AAF24581.1"/>
    <property type="match status" value="1"/>
</dbReference>
<dbReference type="Gene3D" id="3.10.180.10">
    <property type="entry name" value="2,3-Dihydroxybiphenyl 1,2-Dioxygenase, domain 1"/>
    <property type="match status" value="2"/>
</dbReference>
<dbReference type="InterPro" id="IPR052164">
    <property type="entry name" value="Anthracycline_SecMetBiosynth"/>
</dbReference>
<dbReference type="EMBL" id="CADCVK010000065">
    <property type="protein sequence ID" value="CAA9466985.1"/>
    <property type="molecule type" value="Genomic_DNA"/>
</dbReference>
<dbReference type="Pfam" id="PF18029">
    <property type="entry name" value="Glyoxalase_6"/>
    <property type="match status" value="1"/>
</dbReference>
<evidence type="ECO:0000313" key="2">
    <source>
        <dbReference type="EMBL" id="CAA9466985.1"/>
    </source>
</evidence>
<name>A0A6J4R8A1_9ACTN</name>
<dbReference type="InterPro" id="IPR004360">
    <property type="entry name" value="Glyas_Fos-R_dOase_dom"/>
</dbReference>